<sequence length="2445" mass="276524">MSAQLKFHILRPSQWLKASYADSVLGAAIRYPSDPTRSYTTSENADLPRFLEESTITNLGLIAEQSKNKSIELHISGLGTLKLSDSSLGPAVNLDGKVIRVRRIGQVDRYWQNAIQDSKFREVVTEWIYEAEKDVEWTWKRPASVCLVTGILLCQDVEVGADRHVSNQYALDGFSRNVIHSTHVSPAKNDIYICAVQLRLIRMKRKAKGIRDLLIVNEHRSHQHVELVLKSKDVHVDEIEPETIASHEKIEWKALFEDTASESHFSDSGIFMDSRTATPDIIQSLVALPDTWSAYPMLIQKCPLDLRIHLEEAACAHHCGRYQDAIAIYEEHLPGPAENILVCLQQADMLSSQGLEGIRQRVLLHGLSGIEPRNDESQVLLLEFMLADTKLWLTGEIKELTTVVRRVKAHLNTMGVEIISDVEFRMITLYYSVVDALRGVCNYLDSSYDTIFSLSEGNRFYELETIVQSLKRRDLWRLISTVYLLQLQICPSGLALRDLAIDGSKIAAALDSLKDPPLRFRSVLMRKALSEQLEFIMPAWSIKEKESYVATLESIKDKGPALKFRSWQEFSPNIAFDQQKSAIGNMVGSSDSQLYARQIDSILKLVELAQERNDNTKTNQVLIKARNIAFAWYKAVQKTDSSYVARNRLQEVQMKALSFHKNMTSMVFFYGATLCDYLTTLIVDDHQYDKALEYVKEFEKAYPDYDIPSFQVVLYSSATCAARTRGDRGSVRYYEMLVNHWTQRCHYWNPYKGLGIEDFRARGLLPITLSKNSNSALEQGAAALWSMMQWASSDVGMGSTSISQCVEQFGPMLADVIGLRSDMSIDTFRSHLEYQYPMEVLESIIGTETEPREISEFMIIYNHLLGWILDFGHGWASDSTWTNNGRSQEIALRLQALRLLLAARLHLVRLSLGKAVKHGQFEDGDYIGHQLEIKSWIELRQFESEFNKVTADSETVLLQSAIDMTLWRTDLSDEMANCISRAELEDRLADCNILANRFRNSNHGSLEYGILTQALRLHLQLFSRFQQPLQSALVLAERADELYTRLQYGAVDSNTTNPWIGCALSEEFSQKVHFDCALAVSYALYRNHIEYETGKHYKNEFLHWTMRSKDSAAVHQVLVESRVEKVSRQVRPQSMLTTQLAAQVGFLNDELMSISTAETSPNVREDNATRADETEWSSAIPGPSQQISTKPVSTRLQYVQRFLDNEDRTTIVDYINLSLGEYDTMLAILYRKGIEPEIIELGYFNSSIAAEWIRKNTPLHHEGSKAQKLMLAKHQDHRRTLREIGDLIFPLSKQIEPGNTVIICPTPSLHLIPLHALELDGSPFIERNPILYCRSLSMVTSSQSRADVASPLAPASTRALLLHPLHDDCVSTKGIQKLAHELGAELMHGTDLDAIEVIKAIENVDLFHYHGHIISNRFFYAEAEMVISKSRRLRSTKQGDAKLTAASQNIGRQGSLTPQDLLNVHLRPSALALVLGSGSAISTHPKADMQLSFADLLFRAGATSVISTLWCITDAEADRFSRSFYNAIKSQLRTTGPSKLVLKSPFRADGGQCIELPARPIDLARGLQTAMLELRNEDKTPRTDEGFNWAAFILEGSRYSRNSFLIQALGPTAYTVPTIGVDQKSDAQALNDEGNIKSILQTSGFEAKLNIRARVLLAIESLPSLEIYFKDAEKHSSALERIRSRTVSAIRAKQEFLDQVAADTELSQGVGLRAAVSFSWSLKIVEFLQESGYAQDRVSFLVRQSKDDRIARLVPVFCEDLRKLVQHTDHCGYLMHRYHGESIIQAVDTSMRQAYDDFLDIIHVQDQGRLDMTLPSLIDYTSALLDCILLLYVHGHTIDDSSESLLLPWFQQELRSLPSPSWFMAKMSCLSRMFGDETVIIIGKPMEHNKSDLTEPATLPRVSIAANISTFDDIWGPVSKVEVEGNIIQYNVRAGSIVRWASTEHQSSSPWALACHFLPYNLLQESSRVASRSRSSNNDQDKEKFNSLHTEQQGSVVVAPSNENLQEHVPGENGDNGGNRFEYLTPDSPQELIERATFALANPLDLEAILLVGTREHYTLLKHTPCSCDHSKFQTIGIQNGFLRDLETREEKGKVEIRNAGISVGFSGSALKADVGIVKKEHKFARDKILHQWQNYPQFCDLSHLHVFGAVMISRCNNNAIKCTILKLLETNSVRNLVKFLKDGGSYEDVSPRIWSRFLEGTIQDIVDLWNEGSTNRPHIKKLINDILHVLGFTGLDLDRKEYNAFWMPAEEPWFWRRVFEPSQHTWMETLLDGAQACAFAVLCEESFRFAFAKEPNLDSIEGLEMALPSCLETAIVVYPGHSPFKEASPTQQCPKGHRRVVVEQKTYHIEEKEFLFIQAPLYRLTLVTASREQHLICLWHDSLTREALKAMGKSESYGKGHQQPWKANELDNALTTHILSTNRQTSDAKTNFWSWETLSRLMYA</sequence>
<organism evidence="3 4">
    <name type="scientific">Gomphillus americanus</name>
    <dbReference type="NCBI Taxonomy" id="1940652"/>
    <lineage>
        <taxon>Eukaryota</taxon>
        <taxon>Fungi</taxon>
        <taxon>Dikarya</taxon>
        <taxon>Ascomycota</taxon>
        <taxon>Pezizomycotina</taxon>
        <taxon>Lecanoromycetes</taxon>
        <taxon>OSLEUM clade</taxon>
        <taxon>Ostropomycetidae</taxon>
        <taxon>Ostropales</taxon>
        <taxon>Graphidaceae</taxon>
        <taxon>Gomphilloideae</taxon>
        <taxon>Gomphillus</taxon>
    </lineage>
</organism>
<evidence type="ECO:0000256" key="1">
    <source>
        <dbReference type="SAM" id="MobiDB-lite"/>
    </source>
</evidence>
<dbReference type="Pfam" id="PF12770">
    <property type="entry name" value="CHAT"/>
    <property type="match status" value="1"/>
</dbReference>
<dbReference type="OrthoDB" id="5429909at2759"/>
<evidence type="ECO:0000313" key="3">
    <source>
        <dbReference type="EMBL" id="CAF9906673.1"/>
    </source>
</evidence>
<evidence type="ECO:0000313" key="4">
    <source>
        <dbReference type="Proteomes" id="UP000664169"/>
    </source>
</evidence>
<dbReference type="InterPro" id="IPR024983">
    <property type="entry name" value="CHAT_dom"/>
</dbReference>
<feature type="domain" description="CHAT" evidence="2">
    <location>
        <begin position="1279"/>
        <end position="1530"/>
    </location>
</feature>
<keyword evidence="4" id="KW-1185">Reference proteome</keyword>
<evidence type="ECO:0000259" key="2">
    <source>
        <dbReference type="Pfam" id="PF12770"/>
    </source>
</evidence>
<dbReference type="Proteomes" id="UP000664169">
    <property type="component" value="Unassembled WGS sequence"/>
</dbReference>
<feature type="region of interest" description="Disordered" evidence="1">
    <location>
        <begin position="1157"/>
        <end position="1189"/>
    </location>
</feature>
<gene>
    <name evidence="3" type="ORF">GOMPHAMPRED_004858</name>
</gene>
<proteinExistence type="predicted"/>
<protein>
    <recommendedName>
        <fullName evidence="2">CHAT domain-containing protein</fullName>
    </recommendedName>
</protein>
<dbReference type="EMBL" id="CAJPDQ010000003">
    <property type="protein sequence ID" value="CAF9906673.1"/>
    <property type="molecule type" value="Genomic_DNA"/>
</dbReference>
<feature type="region of interest" description="Disordered" evidence="1">
    <location>
        <begin position="1969"/>
        <end position="1992"/>
    </location>
</feature>
<comment type="caution">
    <text evidence="3">The sequence shown here is derived from an EMBL/GenBank/DDBJ whole genome shotgun (WGS) entry which is preliminary data.</text>
</comment>
<feature type="compositionally biased region" description="Basic and acidic residues" evidence="1">
    <location>
        <begin position="1163"/>
        <end position="1173"/>
    </location>
</feature>
<accession>A0A8H3ELH3</accession>
<name>A0A8H3ELH3_9LECA</name>
<reference evidence="3" key="1">
    <citation type="submission" date="2021-03" db="EMBL/GenBank/DDBJ databases">
        <authorList>
            <person name="Tagirdzhanova G."/>
        </authorList>
    </citation>
    <scope>NUCLEOTIDE SEQUENCE</scope>
</reference>